<accession>A0A9J5X2F9</accession>
<protein>
    <submittedName>
        <fullName evidence="1">Uncharacterized protein</fullName>
    </submittedName>
</protein>
<evidence type="ECO:0000313" key="1">
    <source>
        <dbReference type="EMBL" id="KAG5581903.1"/>
    </source>
</evidence>
<dbReference type="AlphaFoldDB" id="A0A9J5X2F9"/>
<comment type="caution">
    <text evidence="1">The sequence shown here is derived from an EMBL/GenBank/DDBJ whole genome shotgun (WGS) entry which is preliminary data.</text>
</comment>
<reference evidence="1 2" key="1">
    <citation type="submission" date="2020-09" db="EMBL/GenBank/DDBJ databases">
        <title>De no assembly of potato wild relative species, Solanum commersonii.</title>
        <authorList>
            <person name="Cho K."/>
        </authorList>
    </citation>
    <scope>NUCLEOTIDE SEQUENCE [LARGE SCALE GENOMIC DNA]</scope>
    <source>
        <strain evidence="1">LZ3.2</strain>
        <tissue evidence="1">Leaf</tissue>
    </source>
</reference>
<gene>
    <name evidence="1" type="ORF">H5410_052530</name>
</gene>
<dbReference type="PANTHER" id="PTHR33116">
    <property type="entry name" value="REVERSE TRANSCRIPTASE ZINC-BINDING DOMAIN-CONTAINING PROTEIN-RELATED-RELATED"/>
    <property type="match status" value="1"/>
</dbReference>
<keyword evidence="2" id="KW-1185">Reference proteome</keyword>
<dbReference type="OrthoDB" id="1302433at2759"/>
<sequence length="298" mass="34576">MTTAKPRNSRNSNSFIHVIFLTNSYNSTRTQLYARGGCNFHPCSLGLKPRSIARTRNANQPSRIPLLEFLIPVRCLEKTGGVEVSKNALLAWDKPCMPKTTGGVNFLNISSWNKATLCKLLWTLSHKKDKLWIKWVHMYYVKGKTLWEANTKQASWLIKKIYKATEYMEAAGYTEDQFQRLHYFSVKKDVPIGARGVSKSKMEEGSLQYLFFPQIVAHYDVENESILHLFFGCFVSTSVWNKLLQWLGQRRQAKEWEEELTLEVNHHNGNSAATTIYRMAREDPNCFFKAKEEKYWSL</sequence>
<dbReference type="EMBL" id="JACXVP010000010">
    <property type="protein sequence ID" value="KAG5581903.1"/>
    <property type="molecule type" value="Genomic_DNA"/>
</dbReference>
<evidence type="ECO:0000313" key="2">
    <source>
        <dbReference type="Proteomes" id="UP000824120"/>
    </source>
</evidence>
<proteinExistence type="predicted"/>
<organism evidence="1 2">
    <name type="scientific">Solanum commersonii</name>
    <name type="common">Commerson's wild potato</name>
    <name type="synonym">Commerson's nightshade</name>
    <dbReference type="NCBI Taxonomy" id="4109"/>
    <lineage>
        <taxon>Eukaryota</taxon>
        <taxon>Viridiplantae</taxon>
        <taxon>Streptophyta</taxon>
        <taxon>Embryophyta</taxon>
        <taxon>Tracheophyta</taxon>
        <taxon>Spermatophyta</taxon>
        <taxon>Magnoliopsida</taxon>
        <taxon>eudicotyledons</taxon>
        <taxon>Gunneridae</taxon>
        <taxon>Pentapetalae</taxon>
        <taxon>asterids</taxon>
        <taxon>lamiids</taxon>
        <taxon>Solanales</taxon>
        <taxon>Solanaceae</taxon>
        <taxon>Solanoideae</taxon>
        <taxon>Solaneae</taxon>
        <taxon>Solanum</taxon>
    </lineage>
</organism>
<dbReference type="Proteomes" id="UP000824120">
    <property type="component" value="Chromosome 10"/>
</dbReference>
<dbReference type="PANTHER" id="PTHR33116:SF66">
    <property type="entry name" value="REVERSE TRANSCRIPTASE ZINC-BINDING DOMAIN-CONTAINING PROTEIN"/>
    <property type="match status" value="1"/>
</dbReference>
<name>A0A9J5X2F9_SOLCO</name>